<protein>
    <recommendedName>
        <fullName evidence="7">Outer membrane protein beta-barrel domain-containing protein</fullName>
    </recommendedName>
</protein>
<comment type="caution">
    <text evidence="8">The sequence shown here is derived from an EMBL/GenBank/DDBJ whole genome shotgun (WGS) entry which is preliminary data.</text>
</comment>
<feature type="chain" id="PRO_5047479941" description="Outer membrane protein beta-barrel domain-containing protein" evidence="6">
    <location>
        <begin position="24"/>
        <end position="480"/>
    </location>
</feature>
<accession>A0ABQ6AUB9</accession>
<sequence length="480" mass="51009">MPVKRTLLVVLTMVAGGAAAADAADLSRPSYVKAPRIEGTLYDWTGFYLGVNAGYGVGRDLMSVGFPGTVFTETNRLAPQGALGGVQAGYNWQTANFGLGNVVVGVETDIQAADLKDDRCGIFSLSSCSSFGVNYSQRLGWFGTVRGRFGLANGPVLSYVTGGLAYGDVRTTVTELPDSFGTSEVRTGWTIGSGIEAALAGNWTGKIEYLYLNLGTQSGAGSLLGAPANFSSDIREHIFRVGLNYRVGGTPYREQPVANWAGLYVGGNVGSAIARNASTNGVAGTADPGRHELSPKGFIGGGQIGYNWQAANWVFGLEADFQGSTQRDNEVCLLWCGPPIGFDLTIDQRMSWLGTARARVGYSVGSSLFYLTGGAAYGNVRTSFVDTNNFGFFDVQQVTASHTKTGYTVGGGLESPVNLFGLFGPNWTAKTEYLFVDLGSVTDVRTNIFGATFAHTSHLQEHIFRSGLNYHFNAPVVAKY</sequence>
<evidence type="ECO:0000313" key="9">
    <source>
        <dbReference type="Proteomes" id="UP001156905"/>
    </source>
</evidence>
<evidence type="ECO:0000313" key="8">
    <source>
        <dbReference type="EMBL" id="GLR85580.1"/>
    </source>
</evidence>
<evidence type="ECO:0000256" key="2">
    <source>
        <dbReference type="ARBA" id="ARBA00022729"/>
    </source>
</evidence>
<feature type="domain" description="Outer membrane protein beta-barrel" evidence="7">
    <location>
        <begin position="257"/>
        <end position="472"/>
    </location>
</feature>
<dbReference type="Gene3D" id="2.40.160.20">
    <property type="match status" value="2"/>
</dbReference>
<dbReference type="EMBL" id="BSOW01000006">
    <property type="protein sequence ID" value="GLR85580.1"/>
    <property type="molecule type" value="Genomic_DNA"/>
</dbReference>
<gene>
    <name evidence="8" type="ORF">GCM10007857_22910</name>
</gene>
<proteinExistence type="inferred from homology"/>
<feature type="domain" description="Outer membrane protein beta-barrel" evidence="7">
    <location>
        <begin position="42"/>
        <end position="246"/>
    </location>
</feature>
<name>A0ABQ6AUB9_9BRAD</name>
<feature type="signal peptide" evidence="6">
    <location>
        <begin position="1"/>
        <end position="23"/>
    </location>
</feature>
<dbReference type="InterPro" id="IPR011250">
    <property type="entry name" value="OMP/PagP_B-barrel"/>
</dbReference>
<evidence type="ECO:0000256" key="6">
    <source>
        <dbReference type="SAM" id="SignalP"/>
    </source>
</evidence>
<evidence type="ECO:0000256" key="3">
    <source>
        <dbReference type="ARBA" id="ARBA00023136"/>
    </source>
</evidence>
<dbReference type="SUPFAM" id="SSF56925">
    <property type="entry name" value="OMPA-like"/>
    <property type="match status" value="2"/>
</dbReference>
<keyword evidence="4" id="KW-0998">Cell outer membrane</keyword>
<dbReference type="PANTHER" id="PTHR34001">
    <property type="entry name" value="BLL7405 PROTEIN"/>
    <property type="match status" value="1"/>
</dbReference>
<evidence type="ECO:0000256" key="4">
    <source>
        <dbReference type="ARBA" id="ARBA00023237"/>
    </source>
</evidence>
<keyword evidence="3" id="KW-0472">Membrane</keyword>
<evidence type="ECO:0000256" key="5">
    <source>
        <dbReference type="ARBA" id="ARBA00038306"/>
    </source>
</evidence>
<reference evidence="9" key="1">
    <citation type="journal article" date="2019" name="Int. J. Syst. Evol. Microbiol.">
        <title>The Global Catalogue of Microorganisms (GCM) 10K type strain sequencing project: providing services to taxonomists for standard genome sequencing and annotation.</title>
        <authorList>
            <consortium name="The Broad Institute Genomics Platform"/>
            <consortium name="The Broad Institute Genome Sequencing Center for Infectious Disease"/>
            <person name="Wu L."/>
            <person name="Ma J."/>
        </authorList>
    </citation>
    <scope>NUCLEOTIDE SEQUENCE [LARGE SCALE GENOMIC DNA]</scope>
    <source>
        <strain evidence="9">NBRC 102520</strain>
    </source>
</reference>
<dbReference type="Proteomes" id="UP001156905">
    <property type="component" value="Unassembled WGS sequence"/>
</dbReference>
<organism evidence="8 9">
    <name type="scientific">Bradyrhizobium iriomotense</name>
    <dbReference type="NCBI Taxonomy" id="441950"/>
    <lineage>
        <taxon>Bacteria</taxon>
        <taxon>Pseudomonadati</taxon>
        <taxon>Pseudomonadota</taxon>
        <taxon>Alphaproteobacteria</taxon>
        <taxon>Hyphomicrobiales</taxon>
        <taxon>Nitrobacteraceae</taxon>
        <taxon>Bradyrhizobium</taxon>
    </lineage>
</organism>
<evidence type="ECO:0000256" key="1">
    <source>
        <dbReference type="ARBA" id="ARBA00004442"/>
    </source>
</evidence>
<keyword evidence="2 6" id="KW-0732">Signal</keyword>
<keyword evidence="9" id="KW-1185">Reference proteome</keyword>
<dbReference type="Pfam" id="PF13505">
    <property type="entry name" value="OMP_b-brl"/>
    <property type="match status" value="2"/>
</dbReference>
<comment type="subcellular location">
    <subcellularLocation>
        <location evidence="1">Cell outer membrane</location>
    </subcellularLocation>
</comment>
<evidence type="ECO:0000259" key="7">
    <source>
        <dbReference type="Pfam" id="PF13505"/>
    </source>
</evidence>
<dbReference type="InterPro" id="IPR051692">
    <property type="entry name" value="OMP-like"/>
</dbReference>
<dbReference type="PANTHER" id="PTHR34001:SF3">
    <property type="entry name" value="BLL7405 PROTEIN"/>
    <property type="match status" value="1"/>
</dbReference>
<comment type="similarity">
    <text evidence="5">Belongs to the Omp25/RopB family.</text>
</comment>
<dbReference type="InterPro" id="IPR027385">
    <property type="entry name" value="Beta-barrel_OMP"/>
</dbReference>